<comment type="caution">
    <text evidence="10">The sequence shown here is derived from an EMBL/GenBank/DDBJ whole genome shotgun (WGS) entry which is preliminary data.</text>
</comment>
<dbReference type="InterPro" id="IPR008844">
    <property type="entry name" value="Spore_GerAC-like"/>
</dbReference>
<dbReference type="Gene3D" id="3.30.300.210">
    <property type="entry name" value="Nutrient germinant receptor protein C, domain 3"/>
    <property type="match status" value="1"/>
</dbReference>
<evidence type="ECO:0000256" key="4">
    <source>
        <dbReference type="ARBA" id="ARBA00022729"/>
    </source>
</evidence>
<dbReference type="AlphaFoldDB" id="A0A9X1X988"/>
<dbReference type="Proteomes" id="UP001139011">
    <property type="component" value="Unassembled WGS sequence"/>
</dbReference>
<keyword evidence="5" id="KW-0472">Membrane</keyword>
<dbReference type="EMBL" id="JAIWJX010000002">
    <property type="protein sequence ID" value="MCK6256552.1"/>
    <property type="molecule type" value="Genomic_DNA"/>
</dbReference>
<organism evidence="10 11">
    <name type="scientific">Fictibacillus marinisediminis</name>
    <dbReference type="NCBI Taxonomy" id="2878389"/>
    <lineage>
        <taxon>Bacteria</taxon>
        <taxon>Bacillati</taxon>
        <taxon>Bacillota</taxon>
        <taxon>Bacilli</taxon>
        <taxon>Bacillales</taxon>
        <taxon>Fictibacillaceae</taxon>
        <taxon>Fictibacillus</taxon>
    </lineage>
</organism>
<evidence type="ECO:0000256" key="1">
    <source>
        <dbReference type="ARBA" id="ARBA00004635"/>
    </source>
</evidence>
<keyword evidence="6" id="KW-0564">Palmitate</keyword>
<comment type="subcellular location">
    <subcellularLocation>
        <location evidence="1">Membrane</location>
        <topology evidence="1">Lipid-anchor</topology>
    </subcellularLocation>
</comment>
<dbReference type="PANTHER" id="PTHR35789:SF1">
    <property type="entry name" value="SPORE GERMINATION PROTEIN B3"/>
    <property type="match status" value="1"/>
</dbReference>
<evidence type="ECO:0000259" key="9">
    <source>
        <dbReference type="Pfam" id="PF25198"/>
    </source>
</evidence>
<keyword evidence="3" id="KW-0309">Germination</keyword>
<evidence type="ECO:0000259" key="8">
    <source>
        <dbReference type="Pfam" id="PF05504"/>
    </source>
</evidence>
<evidence type="ECO:0000256" key="6">
    <source>
        <dbReference type="ARBA" id="ARBA00023139"/>
    </source>
</evidence>
<dbReference type="InterPro" id="IPR038501">
    <property type="entry name" value="Spore_GerAC_C_sf"/>
</dbReference>
<evidence type="ECO:0000256" key="3">
    <source>
        <dbReference type="ARBA" id="ARBA00022544"/>
    </source>
</evidence>
<evidence type="ECO:0000313" key="10">
    <source>
        <dbReference type="EMBL" id="MCK6256552.1"/>
    </source>
</evidence>
<dbReference type="RefSeq" id="WP_248252208.1">
    <property type="nucleotide sequence ID" value="NZ_JAIWJX010000002.1"/>
</dbReference>
<dbReference type="Pfam" id="PF25198">
    <property type="entry name" value="Spore_GerAC_N"/>
    <property type="match status" value="1"/>
</dbReference>
<reference evidence="10" key="1">
    <citation type="submission" date="2021-09" db="EMBL/GenBank/DDBJ databases">
        <title>Genome analysis of Fictibacillus sp. KIGAM418 isolated from marine sediment.</title>
        <authorList>
            <person name="Seo M.-J."/>
            <person name="Cho E.-S."/>
            <person name="Hwang C.Y."/>
        </authorList>
    </citation>
    <scope>NUCLEOTIDE SEQUENCE</scope>
    <source>
        <strain evidence="10">KIGAM418</strain>
    </source>
</reference>
<sequence length="360" mass="40885">MNKIKLVFLIVLLLAAGCTPQKQVLEDIQLIGVVGYDYVDGKKIEATVAVPITTGGTQQATLTSITFSAKSHSSKNIRQILQAESPRPFASGRIAVILFNEELASHGITKIIDSLQRDPSVGRNIYIAVAKGKTKDILNKQYPVGEIVPVYLKRMIEQNMELTLPRANFHHFNYSYYGKGSDPFMPLIDMKHGHIRIAGVALFDHSKYVDHISFNDAFIFKLMYQNFRQGSHEFKFRKNNYLTLENLNSTVNYDIDHGNTNPEINMKIHITGKINDAAGTPLYQKKTIDMIEKTIKKQTEHQAKAMVRRFQKDEIDPLGIGDRARSQSRHFNFKDWEKKYPDVPVHVKVNIRVTQGGIVE</sequence>
<protein>
    <submittedName>
        <fullName evidence="10">Ger(X)C family spore germination protein</fullName>
    </submittedName>
</protein>
<dbReference type="InterPro" id="IPR057336">
    <property type="entry name" value="GerAC_N"/>
</dbReference>
<evidence type="ECO:0000256" key="2">
    <source>
        <dbReference type="ARBA" id="ARBA00007886"/>
    </source>
</evidence>
<feature type="domain" description="Spore germination GerAC-like C-terminal" evidence="8">
    <location>
        <begin position="199"/>
        <end position="357"/>
    </location>
</feature>
<proteinExistence type="inferred from homology"/>
<accession>A0A9X1X988</accession>
<evidence type="ECO:0000256" key="5">
    <source>
        <dbReference type="ARBA" id="ARBA00023136"/>
    </source>
</evidence>
<dbReference type="PROSITE" id="PS51257">
    <property type="entry name" value="PROKAR_LIPOPROTEIN"/>
    <property type="match status" value="1"/>
</dbReference>
<keyword evidence="7" id="KW-0449">Lipoprotein</keyword>
<dbReference type="PANTHER" id="PTHR35789">
    <property type="entry name" value="SPORE GERMINATION PROTEIN B3"/>
    <property type="match status" value="1"/>
</dbReference>
<name>A0A9X1X988_9BACL</name>
<dbReference type="GO" id="GO:0009847">
    <property type="term" value="P:spore germination"/>
    <property type="evidence" value="ECO:0007669"/>
    <property type="project" value="InterPro"/>
</dbReference>
<dbReference type="Pfam" id="PF05504">
    <property type="entry name" value="Spore_GerAC"/>
    <property type="match status" value="1"/>
</dbReference>
<feature type="domain" description="Spore germination protein N-terminal" evidence="9">
    <location>
        <begin position="22"/>
        <end position="189"/>
    </location>
</feature>
<evidence type="ECO:0000313" key="11">
    <source>
        <dbReference type="Proteomes" id="UP001139011"/>
    </source>
</evidence>
<keyword evidence="11" id="KW-1185">Reference proteome</keyword>
<dbReference type="NCBIfam" id="TIGR02887">
    <property type="entry name" value="spore_ger_x_C"/>
    <property type="match status" value="1"/>
</dbReference>
<gene>
    <name evidence="10" type="ORF">LCY76_08095</name>
</gene>
<keyword evidence="4" id="KW-0732">Signal</keyword>
<evidence type="ECO:0000256" key="7">
    <source>
        <dbReference type="ARBA" id="ARBA00023288"/>
    </source>
</evidence>
<dbReference type="GO" id="GO:0016020">
    <property type="term" value="C:membrane"/>
    <property type="evidence" value="ECO:0007669"/>
    <property type="project" value="UniProtKB-SubCell"/>
</dbReference>
<dbReference type="InterPro" id="IPR046953">
    <property type="entry name" value="Spore_GerAC-like_C"/>
</dbReference>
<comment type="similarity">
    <text evidence="2">Belongs to the GerABKC lipoprotein family.</text>
</comment>